<feature type="signal peptide" evidence="1">
    <location>
        <begin position="1"/>
        <end position="25"/>
    </location>
</feature>
<evidence type="ECO:0000313" key="3">
    <source>
        <dbReference type="EMBL" id="MCS7476018.1"/>
    </source>
</evidence>
<dbReference type="Proteomes" id="UP001141259">
    <property type="component" value="Unassembled WGS sequence"/>
</dbReference>
<sequence>MRTAFLGAAISAALITLTACGSANDADVAFAQRMIPHHAQAVEMADLVDGRTTNPEVVELATAVKKAQQPEIDTLTGWLEAWGEPVEAGHSGHSGDDMAGMVDTSALTGLTGADFDRAWLTAMVEHHEGALDMANQQLSAGSDDKVKQFAAGVFAAQRAEIDEMKALLERG</sequence>
<keyword evidence="1" id="KW-0732">Signal</keyword>
<accession>A0A9X2VJ22</accession>
<evidence type="ECO:0000313" key="4">
    <source>
        <dbReference type="Proteomes" id="UP001141259"/>
    </source>
</evidence>
<dbReference type="RefSeq" id="WP_259621539.1">
    <property type="nucleotide sequence ID" value="NZ_JANYMP010000002.1"/>
</dbReference>
<name>A0A9X2VJ22_9PSEU</name>
<reference evidence="3" key="1">
    <citation type="submission" date="2022-08" db="EMBL/GenBank/DDBJ databases">
        <authorList>
            <person name="Tistechok S."/>
            <person name="Samborskyy M."/>
            <person name="Roman I."/>
        </authorList>
    </citation>
    <scope>NUCLEOTIDE SEQUENCE</scope>
    <source>
        <strain evidence="3">DSM 103496</strain>
    </source>
</reference>
<dbReference type="EMBL" id="JANYMP010000002">
    <property type="protein sequence ID" value="MCS7476018.1"/>
    <property type="molecule type" value="Genomic_DNA"/>
</dbReference>
<dbReference type="Gene3D" id="1.20.1260.10">
    <property type="match status" value="1"/>
</dbReference>
<dbReference type="InterPro" id="IPR012347">
    <property type="entry name" value="Ferritin-like"/>
</dbReference>
<evidence type="ECO:0000259" key="2">
    <source>
        <dbReference type="Pfam" id="PF03713"/>
    </source>
</evidence>
<dbReference type="InterPro" id="IPR005183">
    <property type="entry name" value="DUF305_CopM-like"/>
</dbReference>
<feature type="chain" id="PRO_5040955594" evidence="1">
    <location>
        <begin position="26"/>
        <end position="171"/>
    </location>
</feature>
<organism evidence="3 4">
    <name type="scientific">Umezawaea endophytica</name>
    <dbReference type="NCBI Taxonomy" id="1654476"/>
    <lineage>
        <taxon>Bacteria</taxon>
        <taxon>Bacillati</taxon>
        <taxon>Actinomycetota</taxon>
        <taxon>Actinomycetes</taxon>
        <taxon>Pseudonocardiales</taxon>
        <taxon>Pseudonocardiaceae</taxon>
        <taxon>Umezawaea</taxon>
    </lineage>
</organism>
<proteinExistence type="predicted"/>
<dbReference type="PANTHER" id="PTHR36933:SF1">
    <property type="entry name" value="SLL0788 PROTEIN"/>
    <property type="match status" value="1"/>
</dbReference>
<protein>
    <submittedName>
        <fullName evidence="3">DUF305 domain-containing protein</fullName>
    </submittedName>
</protein>
<evidence type="ECO:0000256" key="1">
    <source>
        <dbReference type="SAM" id="SignalP"/>
    </source>
</evidence>
<dbReference type="PANTHER" id="PTHR36933">
    <property type="entry name" value="SLL0788 PROTEIN"/>
    <property type="match status" value="1"/>
</dbReference>
<keyword evidence="4" id="KW-1185">Reference proteome</keyword>
<comment type="caution">
    <text evidence="3">The sequence shown here is derived from an EMBL/GenBank/DDBJ whole genome shotgun (WGS) entry which is preliminary data.</text>
</comment>
<feature type="domain" description="DUF305" evidence="2">
    <location>
        <begin position="27"/>
        <end position="168"/>
    </location>
</feature>
<dbReference type="Pfam" id="PF03713">
    <property type="entry name" value="DUF305"/>
    <property type="match status" value="1"/>
</dbReference>
<gene>
    <name evidence="3" type="ORF">NZH93_04055</name>
</gene>
<dbReference type="AlphaFoldDB" id="A0A9X2VJ22"/>
<dbReference type="PROSITE" id="PS51257">
    <property type="entry name" value="PROKAR_LIPOPROTEIN"/>
    <property type="match status" value="1"/>
</dbReference>